<keyword evidence="2" id="KW-0812">Transmembrane</keyword>
<feature type="region of interest" description="Disordered" evidence="1">
    <location>
        <begin position="1"/>
        <end position="50"/>
    </location>
</feature>
<organism evidence="3 4">
    <name type="scientific">Actinoplanes flavus</name>
    <dbReference type="NCBI Taxonomy" id="2820290"/>
    <lineage>
        <taxon>Bacteria</taxon>
        <taxon>Bacillati</taxon>
        <taxon>Actinomycetota</taxon>
        <taxon>Actinomycetes</taxon>
        <taxon>Micromonosporales</taxon>
        <taxon>Micromonosporaceae</taxon>
        <taxon>Actinoplanes</taxon>
    </lineage>
</organism>
<feature type="compositionally biased region" description="Low complexity" evidence="1">
    <location>
        <begin position="28"/>
        <end position="38"/>
    </location>
</feature>
<evidence type="ECO:0000256" key="1">
    <source>
        <dbReference type="SAM" id="MobiDB-lite"/>
    </source>
</evidence>
<feature type="transmembrane region" description="Helical" evidence="2">
    <location>
        <begin position="153"/>
        <end position="178"/>
    </location>
</feature>
<keyword evidence="2" id="KW-0472">Membrane</keyword>
<keyword evidence="2" id="KW-1133">Transmembrane helix</keyword>
<protein>
    <recommendedName>
        <fullName evidence="5">DUF4190 domain-containing protein</fullName>
    </recommendedName>
</protein>
<feature type="transmembrane region" description="Helical" evidence="2">
    <location>
        <begin position="107"/>
        <end position="132"/>
    </location>
</feature>
<reference evidence="3 4" key="1">
    <citation type="submission" date="2021-03" db="EMBL/GenBank/DDBJ databases">
        <title>Actinoplanes flavus sp. nov., a novel actinomycete isolated from Coconut Palm rhizosphere soil.</title>
        <authorList>
            <person name="Luo X."/>
        </authorList>
    </citation>
    <scope>NUCLEOTIDE SEQUENCE [LARGE SCALE GENOMIC DNA]</scope>
    <source>
        <strain evidence="3 4">NEAU-H7</strain>
    </source>
</reference>
<evidence type="ECO:0000313" key="4">
    <source>
        <dbReference type="Proteomes" id="UP000679690"/>
    </source>
</evidence>
<proteinExistence type="predicted"/>
<name>A0ABS3UMG5_9ACTN</name>
<dbReference type="Proteomes" id="UP000679690">
    <property type="component" value="Unassembled WGS sequence"/>
</dbReference>
<evidence type="ECO:0000313" key="3">
    <source>
        <dbReference type="EMBL" id="MBO3739979.1"/>
    </source>
</evidence>
<gene>
    <name evidence="3" type="ORF">J5X75_20940</name>
</gene>
<comment type="caution">
    <text evidence="3">The sequence shown here is derived from an EMBL/GenBank/DDBJ whole genome shotgun (WGS) entry which is preliminary data.</text>
</comment>
<evidence type="ECO:0000256" key="2">
    <source>
        <dbReference type="SAM" id="Phobius"/>
    </source>
</evidence>
<evidence type="ECO:0008006" key="5">
    <source>
        <dbReference type="Google" id="ProtNLM"/>
    </source>
</evidence>
<sequence length="181" mass="18079">MLGHMTQPPGQPYQPSYGPSYGPGPGYGAPSPYGSPYALQPPPPPVSAGWQPERLEQVTGTEFGLVHLRVAPITSGPAIGSLAAGIAAIVVSFAALCFGVSGAEAGWGGWVAGAFALLSVLACGGAVGAAVIARRQIAGTGEPWRVRFTGRGLTTGGIICGLIGASLALLSLTLGLTLQLS</sequence>
<dbReference type="EMBL" id="JAGFNS010000013">
    <property type="protein sequence ID" value="MBO3739979.1"/>
    <property type="molecule type" value="Genomic_DNA"/>
</dbReference>
<keyword evidence="4" id="KW-1185">Reference proteome</keyword>
<accession>A0ABS3UMG5</accession>
<feature type="transmembrane region" description="Helical" evidence="2">
    <location>
        <begin position="78"/>
        <end position="101"/>
    </location>
</feature>